<dbReference type="PRINTS" id="PR00038">
    <property type="entry name" value="HTHLUXR"/>
</dbReference>
<evidence type="ECO:0000313" key="6">
    <source>
        <dbReference type="Proteomes" id="UP000216752"/>
    </source>
</evidence>
<dbReference type="InterPro" id="IPR016032">
    <property type="entry name" value="Sig_transdc_resp-reg_C-effctor"/>
</dbReference>
<dbReference type="PROSITE" id="PS50043">
    <property type="entry name" value="HTH_LUXR_2"/>
    <property type="match status" value="1"/>
</dbReference>
<proteinExistence type="predicted"/>
<dbReference type="InterPro" id="IPR000792">
    <property type="entry name" value="Tscrpt_reg_LuxR_C"/>
</dbReference>
<dbReference type="PANTHER" id="PTHR44688:SF16">
    <property type="entry name" value="DNA-BINDING TRANSCRIPTIONAL ACTIVATOR DEVR_DOSR"/>
    <property type="match status" value="1"/>
</dbReference>
<evidence type="ECO:0000256" key="3">
    <source>
        <dbReference type="ARBA" id="ARBA00023163"/>
    </source>
</evidence>
<keyword evidence="2" id="KW-0238">DNA-binding</keyword>
<dbReference type="Gene3D" id="1.10.10.10">
    <property type="entry name" value="Winged helix-like DNA-binding domain superfamily/Winged helix DNA-binding domain"/>
    <property type="match status" value="1"/>
</dbReference>
<keyword evidence="1" id="KW-0805">Transcription regulation</keyword>
<protein>
    <submittedName>
        <fullName evidence="5">HTH-type transcriptional regulator MalT</fullName>
    </submittedName>
</protein>
<dbReference type="Pfam" id="PF00196">
    <property type="entry name" value="GerE"/>
    <property type="match status" value="1"/>
</dbReference>
<evidence type="ECO:0000256" key="2">
    <source>
        <dbReference type="ARBA" id="ARBA00023125"/>
    </source>
</evidence>
<evidence type="ECO:0000313" key="5">
    <source>
        <dbReference type="EMBL" id="XFO67610.1"/>
    </source>
</evidence>
<evidence type="ECO:0000259" key="4">
    <source>
        <dbReference type="PROSITE" id="PS50043"/>
    </source>
</evidence>
<keyword evidence="3" id="KW-0804">Transcription</keyword>
<evidence type="ECO:0000256" key="1">
    <source>
        <dbReference type="ARBA" id="ARBA00023015"/>
    </source>
</evidence>
<dbReference type="CDD" id="cd06170">
    <property type="entry name" value="LuxR_C_like"/>
    <property type="match status" value="1"/>
</dbReference>
<accession>A0ABZ3IPN2</accession>
<sequence length="283" mass="32973">MRALWRWNLRETFNGGKQLGDEYVMYISLRKLHDFNQVVLRLHQCSSLESFITEAMSLIRRVIPYENGAFFSAEPLLQLYDCSYHLDVAEKLFKYYREYYQKHGIYRKMVFLRHSLPVAGQANEFLDFGDREENELRVGFLIANTMYYLAGVQLMHCGNVLADITIHRTQKQHDFDDGEMKLLKMLGEHMQYIFAKLREEKNAKLVDKDQQAEVSGQTMVPFTAREAEILLLLAQGLSNKEIGERLFISSETVKTHLKNLFAKTSARSRTELLSHSMKILSAK</sequence>
<gene>
    <name evidence="5" type="primary">malT_2</name>
    <name evidence="5" type="ORF">SPSIL_038290</name>
</gene>
<feature type="domain" description="HTH luxR-type" evidence="4">
    <location>
        <begin position="215"/>
        <end position="280"/>
    </location>
</feature>
<keyword evidence="6" id="KW-1185">Reference proteome</keyword>
<name>A0ABZ3IPN2_9FIRM</name>
<dbReference type="PANTHER" id="PTHR44688">
    <property type="entry name" value="DNA-BINDING TRANSCRIPTIONAL ACTIVATOR DEVR_DOSR"/>
    <property type="match status" value="1"/>
</dbReference>
<dbReference type="InterPro" id="IPR036388">
    <property type="entry name" value="WH-like_DNA-bd_sf"/>
</dbReference>
<reference evidence="5" key="1">
    <citation type="submission" date="2024-05" db="EMBL/GenBank/DDBJ databases">
        <title>Isolation and characterization of Sporomusa carbonis sp. nov., a carboxydotrophic hydrogenogen in the genus of Sporomusa isolated from a charcoal burning pile.</title>
        <authorList>
            <person name="Boeer T."/>
            <person name="Rosenbaum F."/>
            <person name="Eysell L."/>
            <person name="Mueller V."/>
            <person name="Daniel R."/>
            <person name="Poehlein A."/>
        </authorList>
    </citation>
    <scope>NUCLEOTIDE SEQUENCE [LARGE SCALE GENOMIC DNA]</scope>
    <source>
        <strain evidence="5">DSM 10669</strain>
    </source>
</reference>
<dbReference type="EMBL" id="CP155573">
    <property type="protein sequence ID" value="XFO67610.1"/>
    <property type="molecule type" value="Genomic_DNA"/>
</dbReference>
<dbReference type="Proteomes" id="UP000216752">
    <property type="component" value="Chromosome"/>
</dbReference>
<dbReference type="SMART" id="SM00421">
    <property type="entry name" value="HTH_LUXR"/>
    <property type="match status" value="1"/>
</dbReference>
<dbReference type="SUPFAM" id="SSF46894">
    <property type="entry name" value="C-terminal effector domain of the bipartite response regulators"/>
    <property type="match status" value="1"/>
</dbReference>
<dbReference type="PROSITE" id="PS00622">
    <property type="entry name" value="HTH_LUXR_1"/>
    <property type="match status" value="1"/>
</dbReference>
<organism evidence="5 6">
    <name type="scientific">Sporomusa silvacetica DSM 10669</name>
    <dbReference type="NCBI Taxonomy" id="1123289"/>
    <lineage>
        <taxon>Bacteria</taxon>
        <taxon>Bacillati</taxon>
        <taxon>Bacillota</taxon>
        <taxon>Negativicutes</taxon>
        <taxon>Selenomonadales</taxon>
        <taxon>Sporomusaceae</taxon>
        <taxon>Sporomusa</taxon>
    </lineage>
</organism>